<keyword evidence="1" id="KW-0456">Lyase</keyword>
<gene>
    <name evidence="3" type="ORF">BWK73_06745</name>
</gene>
<sequence length="259" mass="28629">MIIDSHCHAGHGDGLTGPWDTNAPLDKYLHRANAAGISHSVLFSAFHSDNATANREVARIVASQPRRFFGFAFVNAARDQGRIKALVSTAVQRYGFVGIKVHRHDARITREICDTARVFHLPVLYDVMGEVSVCELLAQEYPDVNFIIPHLGSFGDDWQAQVALTAHLVKHPNIYTDTAGVRRFDVLEEAVTRAGAEKVLFGSDGPWLHPAVELEKIYQLNLPSDQERLILGGNFLRLTATSRTLNRAGWLAASEVPAR</sequence>
<protein>
    <submittedName>
        <fullName evidence="3">Amidohydrolase</fullName>
    </submittedName>
</protein>
<evidence type="ECO:0000313" key="3">
    <source>
        <dbReference type="EMBL" id="OQX15433.1"/>
    </source>
</evidence>
<organism evidence="3 4">
    <name type="scientific">Thiothrix lacustris</name>
    <dbReference type="NCBI Taxonomy" id="525917"/>
    <lineage>
        <taxon>Bacteria</taxon>
        <taxon>Pseudomonadati</taxon>
        <taxon>Pseudomonadota</taxon>
        <taxon>Gammaproteobacteria</taxon>
        <taxon>Thiotrichales</taxon>
        <taxon>Thiotrichaceae</taxon>
        <taxon>Thiothrix</taxon>
    </lineage>
</organism>
<dbReference type="GO" id="GO:0016831">
    <property type="term" value="F:carboxy-lyase activity"/>
    <property type="evidence" value="ECO:0007669"/>
    <property type="project" value="InterPro"/>
</dbReference>
<dbReference type="GO" id="GO:0005737">
    <property type="term" value="C:cytoplasm"/>
    <property type="evidence" value="ECO:0007669"/>
    <property type="project" value="TreeGrafter"/>
</dbReference>
<name>A0A1Y1QX44_9GAMM</name>
<dbReference type="EMBL" id="MTEJ01000014">
    <property type="protein sequence ID" value="OQX15433.1"/>
    <property type="molecule type" value="Genomic_DNA"/>
</dbReference>
<dbReference type="InterPro" id="IPR032466">
    <property type="entry name" value="Metal_Hydrolase"/>
</dbReference>
<dbReference type="AlphaFoldDB" id="A0A1Y1QX44"/>
<accession>A0A1Y1QX44</accession>
<keyword evidence="3" id="KW-0378">Hydrolase</keyword>
<dbReference type="Pfam" id="PF04909">
    <property type="entry name" value="Amidohydro_2"/>
    <property type="match status" value="1"/>
</dbReference>
<dbReference type="SUPFAM" id="SSF51556">
    <property type="entry name" value="Metallo-dependent hydrolases"/>
    <property type="match status" value="1"/>
</dbReference>
<dbReference type="Proteomes" id="UP000192491">
    <property type="component" value="Unassembled WGS sequence"/>
</dbReference>
<dbReference type="Gene3D" id="3.20.20.140">
    <property type="entry name" value="Metal-dependent hydrolases"/>
    <property type="match status" value="1"/>
</dbReference>
<dbReference type="PANTHER" id="PTHR21240:SF28">
    <property type="entry name" value="ISO-OROTATE DECARBOXYLASE (EUROFUNG)"/>
    <property type="match status" value="1"/>
</dbReference>
<dbReference type="GO" id="GO:0019748">
    <property type="term" value="P:secondary metabolic process"/>
    <property type="evidence" value="ECO:0007669"/>
    <property type="project" value="TreeGrafter"/>
</dbReference>
<dbReference type="GO" id="GO:0016787">
    <property type="term" value="F:hydrolase activity"/>
    <property type="evidence" value="ECO:0007669"/>
    <property type="project" value="UniProtKB-KW"/>
</dbReference>
<dbReference type="InterPro" id="IPR006680">
    <property type="entry name" value="Amidohydro-rel"/>
</dbReference>
<evidence type="ECO:0000256" key="1">
    <source>
        <dbReference type="ARBA" id="ARBA00023239"/>
    </source>
</evidence>
<comment type="caution">
    <text evidence="3">The sequence shown here is derived from an EMBL/GenBank/DDBJ whole genome shotgun (WGS) entry which is preliminary data.</text>
</comment>
<proteinExistence type="predicted"/>
<evidence type="ECO:0000259" key="2">
    <source>
        <dbReference type="Pfam" id="PF04909"/>
    </source>
</evidence>
<dbReference type="PANTHER" id="PTHR21240">
    <property type="entry name" value="2-AMINO-3-CARBOXYLMUCONATE-6-SEMIALDEHYDE DECARBOXYLASE"/>
    <property type="match status" value="1"/>
</dbReference>
<evidence type="ECO:0000313" key="4">
    <source>
        <dbReference type="Proteomes" id="UP000192491"/>
    </source>
</evidence>
<feature type="domain" description="Amidohydrolase-related" evidence="2">
    <location>
        <begin position="137"/>
        <end position="234"/>
    </location>
</feature>
<dbReference type="InterPro" id="IPR032465">
    <property type="entry name" value="ACMSD"/>
</dbReference>
<reference evidence="3 4" key="1">
    <citation type="submission" date="2017-01" db="EMBL/GenBank/DDBJ databases">
        <title>Novel large sulfur bacteria in the metagenomes of groundwater-fed chemosynthetic microbial mats in the Lake Huron basin.</title>
        <authorList>
            <person name="Sharrar A.M."/>
            <person name="Flood B.E."/>
            <person name="Bailey J.V."/>
            <person name="Jones D.S."/>
            <person name="Biddanda B."/>
            <person name="Ruberg S.A."/>
            <person name="Marcus D.N."/>
            <person name="Dick G.J."/>
        </authorList>
    </citation>
    <scope>NUCLEOTIDE SEQUENCE [LARGE SCALE GENOMIC DNA]</scope>
    <source>
        <strain evidence="3">A8</strain>
    </source>
</reference>